<evidence type="ECO:0000259" key="2">
    <source>
        <dbReference type="Pfam" id="PF00190"/>
    </source>
</evidence>
<evidence type="ECO:0000313" key="3">
    <source>
        <dbReference type="EMBL" id="CAJ1388852.1"/>
    </source>
</evidence>
<organism evidence="3 4">
    <name type="scientific">Effrenium voratum</name>
    <dbReference type="NCBI Taxonomy" id="2562239"/>
    <lineage>
        <taxon>Eukaryota</taxon>
        <taxon>Sar</taxon>
        <taxon>Alveolata</taxon>
        <taxon>Dinophyceae</taxon>
        <taxon>Suessiales</taxon>
        <taxon>Symbiodiniaceae</taxon>
        <taxon>Effrenium</taxon>
    </lineage>
</organism>
<dbReference type="Gene3D" id="2.60.120.10">
    <property type="entry name" value="Jelly Rolls"/>
    <property type="match status" value="2"/>
</dbReference>
<dbReference type="InterPro" id="IPR006045">
    <property type="entry name" value="Cupin_1"/>
</dbReference>
<dbReference type="InterPro" id="IPR014710">
    <property type="entry name" value="RmlC-like_jellyroll"/>
</dbReference>
<keyword evidence="1" id="KW-0732">Signal</keyword>
<evidence type="ECO:0000256" key="1">
    <source>
        <dbReference type="SAM" id="SignalP"/>
    </source>
</evidence>
<protein>
    <recommendedName>
        <fullName evidence="2">Cupin type-1 domain-containing protein</fullName>
    </recommendedName>
</protein>
<dbReference type="InterPro" id="IPR011051">
    <property type="entry name" value="RmlC_Cupin_sf"/>
</dbReference>
<feature type="domain" description="Cupin type-1" evidence="2">
    <location>
        <begin position="93"/>
        <end position="167"/>
    </location>
</feature>
<dbReference type="AlphaFoldDB" id="A0AA36IK75"/>
<keyword evidence="4" id="KW-1185">Reference proteome</keyword>
<accession>A0AA36IK75</accession>
<comment type="caution">
    <text evidence="3">The sequence shown here is derived from an EMBL/GenBank/DDBJ whole genome shotgun (WGS) entry which is preliminary data.</text>
</comment>
<evidence type="ECO:0000313" key="4">
    <source>
        <dbReference type="Proteomes" id="UP001178507"/>
    </source>
</evidence>
<dbReference type="Proteomes" id="UP001178507">
    <property type="component" value="Unassembled WGS sequence"/>
</dbReference>
<feature type="signal peptide" evidence="1">
    <location>
        <begin position="1"/>
        <end position="23"/>
    </location>
</feature>
<feature type="domain" description="Cupin type-1" evidence="2">
    <location>
        <begin position="251"/>
        <end position="362"/>
    </location>
</feature>
<dbReference type="Pfam" id="PF00190">
    <property type="entry name" value="Cupin_1"/>
    <property type="match status" value="2"/>
</dbReference>
<sequence>MAWVFSLVLFPVAAQLYEEPGSAFPTPTVESNCFQDNLADNQVYYQKLDQMFNGSSDAICPKTLGLFVNKPCTWAAGKATMTVAPVINQCHWAIRNFHWHDSSDEWSYMVQGVMQVILTSPTGVPWHSAVNTIGPGGVWFFPRGWPHAFVCVSEEGCNYVLTFNGPQAVAVNDHMIAETYAQLPDKIASYSMGMSMGEWATAKPKVAANTGTFFTRVDPAKFTWLPEENAEPAAVNRSDVEVEDTTPGVGQGIQVFNIRTAQFPFATRMSQQRIVFQPGGFRNLVWITNAAATMTVISGHVNAATQGGISGGFDQGPSSKSYVAKSLGPYDAFYFPIRRGYWIEEATGTEPAEVIVVFEVGNWKALEAKTGFGCSNPVGAPWAYEATAGGIECPSSPELIQRRNLRRHEPDAQSFMQQPAENPEL</sequence>
<dbReference type="EMBL" id="CAUJNA010001774">
    <property type="protein sequence ID" value="CAJ1388852.1"/>
    <property type="molecule type" value="Genomic_DNA"/>
</dbReference>
<proteinExistence type="predicted"/>
<reference evidence="3" key="1">
    <citation type="submission" date="2023-08" db="EMBL/GenBank/DDBJ databases">
        <authorList>
            <person name="Chen Y."/>
            <person name="Shah S."/>
            <person name="Dougan E. K."/>
            <person name="Thang M."/>
            <person name="Chan C."/>
        </authorList>
    </citation>
    <scope>NUCLEOTIDE SEQUENCE</scope>
</reference>
<feature type="chain" id="PRO_5041439859" description="Cupin type-1 domain-containing protein" evidence="1">
    <location>
        <begin position="24"/>
        <end position="425"/>
    </location>
</feature>
<name>A0AA36IK75_9DINO</name>
<dbReference type="SUPFAM" id="SSF51182">
    <property type="entry name" value="RmlC-like cupins"/>
    <property type="match status" value="1"/>
</dbReference>
<gene>
    <name evidence="3" type="ORF">EVOR1521_LOCUS14615</name>
</gene>